<gene>
    <name evidence="2" type="ORF">JQ619_38210</name>
</gene>
<keyword evidence="3" id="KW-1185">Reference proteome</keyword>
<comment type="caution">
    <text evidence="2">The sequence shown here is derived from an EMBL/GenBank/DDBJ whole genome shotgun (WGS) entry which is preliminary data.</text>
</comment>
<protein>
    <submittedName>
        <fullName evidence="2">Uncharacterized protein</fullName>
    </submittedName>
</protein>
<evidence type="ECO:0000313" key="3">
    <source>
        <dbReference type="Proteomes" id="UP001314635"/>
    </source>
</evidence>
<proteinExistence type="predicted"/>
<feature type="compositionally biased region" description="Low complexity" evidence="1">
    <location>
        <begin position="69"/>
        <end position="85"/>
    </location>
</feature>
<dbReference type="EMBL" id="JAFCLK010000081">
    <property type="protein sequence ID" value="MBR1141589.1"/>
    <property type="molecule type" value="Genomic_DNA"/>
</dbReference>
<feature type="compositionally biased region" description="Low complexity" evidence="1">
    <location>
        <begin position="40"/>
        <end position="55"/>
    </location>
</feature>
<dbReference type="RefSeq" id="WP_172241685.1">
    <property type="nucleotide sequence ID" value="NZ_JABFDP010000034.1"/>
</dbReference>
<feature type="region of interest" description="Disordered" evidence="1">
    <location>
        <begin position="34"/>
        <end position="103"/>
    </location>
</feature>
<evidence type="ECO:0000256" key="1">
    <source>
        <dbReference type="SAM" id="MobiDB-lite"/>
    </source>
</evidence>
<feature type="compositionally biased region" description="Gly residues" evidence="1">
    <location>
        <begin position="56"/>
        <end position="68"/>
    </location>
</feature>
<sequence length="149" mass="15518">MKVTNNIDGTYTVQTGTGAVQINVDQMNKVLSGDYSPLKSGANGAAQGQQQAGRTGQQGGDGSGGESGAGPASSSASTKAPSPGSKYDPAYDESGQYGPHQMQDAMYDNYGARLPICDPGVCIDPRTGMITPEGRRVQMINSDIKNRER</sequence>
<name>A0ABS5GJS6_9BRAD</name>
<accession>A0ABS5GJS6</accession>
<dbReference type="Proteomes" id="UP001314635">
    <property type="component" value="Unassembled WGS sequence"/>
</dbReference>
<evidence type="ECO:0000313" key="2">
    <source>
        <dbReference type="EMBL" id="MBR1141589.1"/>
    </source>
</evidence>
<reference evidence="3" key="1">
    <citation type="journal article" date="2021" name="ISME J.">
        <title>Evolutionary origin and ecological implication of a unique nif island in free-living Bradyrhizobium lineages.</title>
        <authorList>
            <person name="Tao J."/>
        </authorList>
    </citation>
    <scope>NUCLEOTIDE SEQUENCE [LARGE SCALE GENOMIC DNA]</scope>
    <source>
        <strain evidence="3">SZCCT0094</strain>
    </source>
</reference>
<organism evidence="2 3">
    <name type="scientific">Bradyrhizobium denitrificans</name>
    <dbReference type="NCBI Taxonomy" id="2734912"/>
    <lineage>
        <taxon>Bacteria</taxon>
        <taxon>Pseudomonadati</taxon>
        <taxon>Pseudomonadota</taxon>
        <taxon>Alphaproteobacteria</taxon>
        <taxon>Hyphomicrobiales</taxon>
        <taxon>Nitrobacteraceae</taxon>
        <taxon>Bradyrhizobium</taxon>
    </lineage>
</organism>